<evidence type="ECO:0000313" key="8">
    <source>
        <dbReference type="EMBL" id="WET44373.1"/>
    </source>
</evidence>
<dbReference type="PROSITE" id="PS51898">
    <property type="entry name" value="TYR_RECOMBINASE"/>
    <property type="match status" value="1"/>
</dbReference>
<evidence type="ECO:0000259" key="6">
    <source>
        <dbReference type="PROSITE" id="PS51898"/>
    </source>
</evidence>
<dbReference type="SUPFAM" id="SSF56349">
    <property type="entry name" value="DNA breaking-rejoining enzymes"/>
    <property type="match status" value="1"/>
</dbReference>
<evidence type="ECO:0000313" key="9">
    <source>
        <dbReference type="Proteomes" id="UP001220238"/>
    </source>
</evidence>
<comment type="similarity">
    <text evidence="1">Belongs to the 'phage' integrase family.</text>
</comment>
<dbReference type="InterPro" id="IPR013762">
    <property type="entry name" value="Integrase-like_cat_sf"/>
</dbReference>
<dbReference type="EMBL" id="CP120206">
    <property type="protein sequence ID" value="WET44373.1"/>
    <property type="molecule type" value="Genomic_DNA"/>
</dbReference>
<reference evidence="8" key="1">
    <citation type="submission" date="2023-03" db="EMBL/GenBank/DDBJ databases">
        <title>Corynebacterium amycolatum SB-1.</title>
        <authorList>
            <person name="Jo H."/>
        </authorList>
    </citation>
    <scope>NUCLEOTIDE SEQUENCE</scope>
    <source>
        <strain evidence="8">SB-1</strain>
    </source>
</reference>
<dbReference type="PANTHER" id="PTHR30349">
    <property type="entry name" value="PHAGE INTEGRASE-RELATED"/>
    <property type="match status" value="1"/>
</dbReference>
<dbReference type="InterPro" id="IPR010998">
    <property type="entry name" value="Integrase_recombinase_N"/>
</dbReference>
<dbReference type="Proteomes" id="UP001220238">
    <property type="component" value="Chromosome"/>
</dbReference>
<evidence type="ECO:0000256" key="5">
    <source>
        <dbReference type="PROSITE-ProRule" id="PRU01248"/>
    </source>
</evidence>
<dbReference type="GO" id="GO:0003677">
    <property type="term" value="F:DNA binding"/>
    <property type="evidence" value="ECO:0007669"/>
    <property type="project" value="UniProtKB-UniRule"/>
</dbReference>
<evidence type="ECO:0000256" key="3">
    <source>
        <dbReference type="ARBA" id="ARBA00023125"/>
    </source>
</evidence>
<evidence type="ECO:0000256" key="2">
    <source>
        <dbReference type="ARBA" id="ARBA00022908"/>
    </source>
</evidence>
<organism evidence="8 9">
    <name type="scientific">Corynebacterium amycolatum</name>
    <dbReference type="NCBI Taxonomy" id="43765"/>
    <lineage>
        <taxon>Bacteria</taxon>
        <taxon>Bacillati</taxon>
        <taxon>Actinomycetota</taxon>
        <taxon>Actinomycetes</taxon>
        <taxon>Mycobacteriales</taxon>
        <taxon>Corynebacteriaceae</taxon>
        <taxon>Corynebacterium</taxon>
    </lineage>
</organism>
<dbReference type="Pfam" id="PF14659">
    <property type="entry name" value="Phage_int_SAM_3"/>
    <property type="match status" value="1"/>
</dbReference>
<dbReference type="GO" id="GO:0015074">
    <property type="term" value="P:DNA integration"/>
    <property type="evidence" value="ECO:0007669"/>
    <property type="project" value="UniProtKB-KW"/>
</dbReference>
<dbReference type="Gene3D" id="1.10.443.10">
    <property type="entry name" value="Intergrase catalytic core"/>
    <property type="match status" value="1"/>
</dbReference>
<evidence type="ECO:0000256" key="1">
    <source>
        <dbReference type="ARBA" id="ARBA00008857"/>
    </source>
</evidence>
<dbReference type="InterPro" id="IPR002104">
    <property type="entry name" value="Integrase_catalytic"/>
</dbReference>
<dbReference type="PANTHER" id="PTHR30349:SF64">
    <property type="entry name" value="PROPHAGE INTEGRASE INTD-RELATED"/>
    <property type="match status" value="1"/>
</dbReference>
<dbReference type="CDD" id="cd00397">
    <property type="entry name" value="DNA_BRE_C"/>
    <property type="match status" value="1"/>
</dbReference>
<proteinExistence type="inferred from homology"/>
<dbReference type="InterPro" id="IPR004107">
    <property type="entry name" value="Integrase_SAM-like_N"/>
</dbReference>
<dbReference type="InterPro" id="IPR044068">
    <property type="entry name" value="CB"/>
</dbReference>
<keyword evidence="2" id="KW-0229">DNA integration</keyword>
<dbReference type="AlphaFoldDB" id="A0AB38XWS2"/>
<protein>
    <submittedName>
        <fullName evidence="8">Tyrosine-type recombinase/integrase</fullName>
    </submittedName>
</protein>
<accession>A0AB38XWS2</accession>
<dbReference type="GO" id="GO:0006310">
    <property type="term" value="P:DNA recombination"/>
    <property type="evidence" value="ECO:0007669"/>
    <property type="project" value="UniProtKB-KW"/>
</dbReference>
<sequence length="346" mass="39011">MEQARAWRSKELTLIHDDVWTPPAEREGRKKRTGLTVAEYFETLPTKRNWEPTTERGYRSMFTNDIAPTFGEMHLAAITRAEVRKWYDSMVKANKDRKKRNRDVYSLLKTIFSQAVEDELVQVSPVNIPGASTRPSAKKEQEIPTAQEFAKLVAAVPERYRVPTMVAAVCALRIGEWAELRRKDVRRDSATGVMKVHVCRQVREAKGKSGKVVVPFTKTKQDRWVTVPAAIVPALEQHIGTYAGAGRDGLLFPNKEGDWVDRRRFNRMLKAACHEALGHDNIHSHILRHYGGTQFAMAGGTMAETMARLGHTTTSAALRYQHAAEVRDVEVANRMVMPLVAVPDVA</sequence>
<keyword evidence="4" id="KW-0233">DNA recombination</keyword>
<dbReference type="InterPro" id="IPR011010">
    <property type="entry name" value="DNA_brk_join_enz"/>
</dbReference>
<feature type="domain" description="Core-binding (CB)" evidence="7">
    <location>
        <begin position="31"/>
        <end position="116"/>
    </location>
</feature>
<keyword evidence="3 5" id="KW-0238">DNA-binding</keyword>
<name>A0AB38XWS2_CORAY</name>
<dbReference type="PROSITE" id="PS51900">
    <property type="entry name" value="CB"/>
    <property type="match status" value="1"/>
</dbReference>
<gene>
    <name evidence="8" type="ORF">P2W56_02710</name>
</gene>
<evidence type="ECO:0000256" key="4">
    <source>
        <dbReference type="ARBA" id="ARBA00023172"/>
    </source>
</evidence>
<feature type="domain" description="Tyr recombinase" evidence="6">
    <location>
        <begin position="139"/>
        <end position="333"/>
    </location>
</feature>
<dbReference type="Gene3D" id="1.10.150.130">
    <property type="match status" value="1"/>
</dbReference>
<evidence type="ECO:0000259" key="7">
    <source>
        <dbReference type="PROSITE" id="PS51900"/>
    </source>
</evidence>
<dbReference type="Pfam" id="PF00589">
    <property type="entry name" value="Phage_integrase"/>
    <property type="match status" value="1"/>
</dbReference>
<dbReference type="InterPro" id="IPR050090">
    <property type="entry name" value="Tyrosine_recombinase_XerCD"/>
</dbReference>
<dbReference type="RefSeq" id="WP_187402534.1">
    <property type="nucleotide sequence ID" value="NZ_CP046975.1"/>
</dbReference>